<feature type="region of interest" description="Disordered" evidence="1">
    <location>
        <begin position="113"/>
        <end position="135"/>
    </location>
</feature>
<evidence type="ECO:0000256" key="1">
    <source>
        <dbReference type="SAM" id="MobiDB-lite"/>
    </source>
</evidence>
<dbReference type="Proteomes" id="UP000789759">
    <property type="component" value="Unassembled WGS sequence"/>
</dbReference>
<reference evidence="2" key="1">
    <citation type="submission" date="2021-06" db="EMBL/GenBank/DDBJ databases">
        <authorList>
            <person name="Kallberg Y."/>
            <person name="Tangrot J."/>
            <person name="Rosling A."/>
        </authorList>
    </citation>
    <scope>NUCLEOTIDE SEQUENCE</scope>
    <source>
        <strain evidence="2">FL966</strain>
    </source>
</reference>
<name>A0A9N8ZQA8_9GLOM</name>
<organism evidence="2 3">
    <name type="scientific">Cetraspora pellucida</name>
    <dbReference type="NCBI Taxonomy" id="1433469"/>
    <lineage>
        <taxon>Eukaryota</taxon>
        <taxon>Fungi</taxon>
        <taxon>Fungi incertae sedis</taxon>
        <taxon>Mucoromycota</taxon>
        <taxon>Glomeromycotina</taxon>
        <taxon>Glomeromycetes</taxon>
        <taxon>Diversisporales</taxon>
        <taxon>Gigasporaceae</taxon>
        <taxon>Cetraspora</taxon>
    </lineage>
</organism>
<gene>
    <name evidence="2" type="ORF">CPELLU_LOCUS2573</name>
</gene>
<evidence type="ECO:0000313" key="3">
    <source>
        <dbReference type="Proteomes" id="UP000789759"/>
    </source>
</evidence>
<protein>
    <submittedName>
        <fullName evidence="2">10532_t:CDS:1</fullName>
    </submittedName>
</protein>
<dbReference type="EMBL" id="CAJVQA010001131">
    <property type="protein sequence ID" value="CAG8503624.1"/>
    <property type="molecule type" value="Genomic_DNA"/>
</dbReference>
<proteinExistence type="predicted"/>
<sequence>MSDEQAEVLPVNENNENEDFILQIFVSALPTGFSKNDTINNMLNSLQYVFKYTRKAEPRSLAFSEILDRALYSNSSNNSLIIAFQKLLLHTQEINLCSEDLISFAINSLEENCNDSSNDNNMQETNENDKDYEEN</sequence>
<accession>A0A9N8ZQA8</accession>
<evidence type="ECO:0000313" key="2">
    <source>
        <dbReference type="EMBL" id="CAG8503624.1"/>
    </source>
</evidence>
<dbReference type="AlphaFoldDB" id="A0A9N8ZQA8"/>
<keyword evidence="3" id="KW-1185">Reference proteome</keyword>
<comment type="caution">
    <text evidence="2">The sequence shown here is derived from an EMBL/GenBank/DDBJ whole genome shotgun (WGS) entry which is preliminary data.</text>
</comment>